<evidence type="ECO:0000313" key="2">
    <source>
        <dbReference type="Proteomes" id="UP001165136"/>
    </source>
</evidence>
<comment type="caution">
    <text evidence="1">The sequence shown here is derived from an EMBL/GenBank/DDBJ whole genome shotgun (WGS) entry which is preliminary data.</text>
</comment>
<dbReference type="EMBL" id="BSTI01000031">
    <property type="protein sequence ID" value="GLY71092.1"/>
    <property type="molecule type" value="Genomic_DNA"/>
</dbReference>
<accession>A0A9W6VL49</accession>
<dbReference type="AlphaFoldDB" id="A0A9W6VL49"/>
<evidence type="ECO:0000313" key="1">
    <source>
        <dbReference type="EMBL" id="GLY71092.1"/>
    </source>
</evidence>
<dbReference type="Proteomes" id="UP001165136">
    <property type="component" value="Unassembled WGS sequence"/>
</dbReference>
<organism evidence="1 2">
    <name type="scientific">Amycolatopsis taiwanensis</name>
    <dbReference type="NCBI Taxonomy" id="342230"/>
    <lineage>
        <taxon>Bacteria</taxon>
        <taxon>Bacillati</taxon>
        <taxon>Actinomycetota</taxon>
        <taxon>Actinomycetes</taxon>
        <taxon>Pseudonocardiales</taxon>
        <taxon>Pseudonocardiaceae</taxon>
        <taxon>Amycolatopsis</taxon>
    </lineage>
</organism>
<name>A0A9W6VL49_9PSEU</name>
<sequence length="132" mass="14282">MSKPDLSHTAREYGSPTLLCLIKQLELAVRTSFVTPATPRWDLDQASTWNEETTSLIAEATAPGTDRTTVLTDGRKVALTLSTTHGLLAKRYVLATVHSSFISEGVAVNRNQLTAGLLSAGERASETLLSRR</sequence>
<proteinExistence type="predicted"/>
<reference evidence="1" key="1">
    <citation type="submission" date="2023-03" db="EMBL/GenBank/DDBJ databases">
        <title>Amycolatopsis taiwanensis NBRC 103393.</title>
        <authorList>
            <person name="Ichikawa N."/>
            <person name="Sato H."/>
            <person name="Tonouchi N."/>
        </authorList>
    </citation>
    <scope>NUCLEOTIDE SEQUENCE</scope>
    <source>
        <strain evidence="1">NBRC 103393</strain>
    </source>
</reference>
<protein>
    <submittedName>
        <fullName evidence="1">Uncharacterized protein</fullName>
    </submittedName>
</protein>
<keyword evidence="2" id="KW-1185">Reference proteome</keyword>
<dbReference type="RefSeq" id="WP_285490654.1">
    <property type="nucleotide sequence ID" value="NZ_BSTI01000031.1"/>
</dbReference>
<gene>
    <name evidence="1" type="ORF">Atai01_77110</name>
</gene>